<feature type="transmembrane region" description="Helical" evidence="1">
    <location>
        <begin position="12"/>
        <end position="29"/>
    </location>
</feature>
<dbReference type="RefSeq" id="WP_312749001.1">
    <property type="nucleotide sequence ID" value="NZ_CP116968.1"/>
</dbReference>
<name>A0AA96K549_9BACT</name>
<feature type="transmembrane region" description="Helical" evidence="1">
    <location>
        <begin position="100"/>
        <end position="116"/>
    </location>
</feature>
<dbReference type="EMBL" id="CP116968">
    <property type="protein sequence ID" value="WNM64079.1"/>
    <property type="molecule type" value="Genomic_DNA"/>
</dbReference>
<evidence type="ECO:0000256" key="1">
    <source>
        <dbReference type="SAM" id="Phobius"/>
    </source>
</evidence>
<feature type="transmembrane region" description="Helical" evidence="1">
    <location>
        <begin position="268"/>
        <end position="289"/>
    </location>
</feature>
<feature type="transmembrane region" description="Helical" evidence="1">
    <location>
        <begin position="331"/>
        <end position="351"/>
    </location>
</feature>
<keyword evidence="1" id="KW-1133">Transmembrane helix</keyword>
<keyword evidence="3" id="KW-1185">Reference proteome</keyword>
<evidence type="ECO:0000313" key="2">
    <source>
        <dbReference type="EMBL" id="WNM64079.1"/>
    </source>
</evidence>
<dbReference type="PANTHER" id="PTHR37422:SF13">
    <property type="entry name" value="LIPOPOLYSACCHARIDE BIOSYNTHESIS PROTEIN PA4999-RELATED"/>
    <property type="match status" value="1"/>
</dbReference>
<sequence length="387" mass="43582">MAHPFFFHYEKFTNLFMVALVGLGIFRAQPFAFRPTQRLPWVQIITICLFLYAAISLSWSPAFEKGMEQWNYSWPYMVLNVLLLPLLFRHPTDLQDGLSAILYLGAVLATLVDLFVDWDNRFIGTFWDPSETIWDPLAFPEMAGLVTLAAILLNHEKSWKWTGIKLIAIVASIILVMKSETRGQFILMVTIPLVFLPFSRPVSNLKQYVVWALLGIGLASLSLYALNSFTAIEDRWSSSTFQSDWEGRVQMASQLLHHWWRASSGDPAALILGLGNSASFAGNIVGFYPHMVPIEVLGEEGIFGLGIFLGLLWVSIRTIRNAYSLVKHDPIQRGIWATLVASFVFAFLLSFKQGSLVGSGTHIFLFVILLERQVAILTAEQQEYVVG</sequence>
<feature type="transmembrane region" description="Helical" evidence="1">
    <location>
        <begin position="208"/>
        <end position="226"/>
    </location>
</feature>
<proteinExistence type="predicted"/>
<keyword evidence="1" id="KW-0472">Membrane</keyword>
<feature type="transmembrane region" description="Helical" evidence="1">
    <location>
        <begin position="71"/>
        <end position="88"/>
    </location>
</feature>
<dbReference type="InterPro" id="IPR051533">
    <property type="entry name" value="WaaL-like"/>
</dbReference>
<organism evidence="2 3">
    <name type="scientific">Candidatus Nitrospira neomarina</name>
    <dbReference type="NCBI Taxonomy" id="3020899"/>
    <lineage>
        <taxon>Bacteria</taxon>
        <taxon>Pseudomonadati</taxon>
        <taxon>Nitrospirota</taxon>
        <taxon>Nitrospiria</taxon>
        <taxon>Nitrospirales</taxon>
        <taxon>Nitrospiraceae</taxon>
        <taxon>Nitrospira</taxon>
    </lineage>
</organism>
<gene>
    <name evidence="2" type="ORF">PQG83_10085</name>
</gene>
<accession>A0AA96K549</accession>
<protein>
    <submittedName>
        <fullName evidence="2">Uncharacterized protein</fullName>
    </submittedName>
</protein>
<feature type="transmembrane region" description="Helical" evidence="1">
    <location>
        <begin position="41"/>
        <end position="59"/>
    </location>
</feature>
<feature type="transmembrane region" description="Helical" evidence="1">
    <location>
        <begin position="301"/>
        <end position="319"/>
    </location>
</feature>
<dbReference type="PANTHER" id="PTHR37422">
    <property type="entry name" value="TEICHURONIC ACID BIOSYNTHESIS PROTEIN TUAE"/>
    <property type="match status" value="1"/>
</dbReference>
<dbReference type="AlphaFoldDB" id="A0AA96K549"/>
<keyword evidence="1" id="KW-0812">Transmembrane</keyword>
<reference evidence="2 3" key="1">
    <citation type="submission" date="2023-01" db="EMBL/GenBank/DDBJ databases">
        <title>Cultivation and genomic characterization of new, ubiquitous marine nitrite-oxidizing bacteria from the Nitrospirales.</title>
        <authorList>
            <person name="Mueller A.J."/>
            <person name="Daebeler A."/>
            <person name="Herbold C.W."/>
            <person name="Kirkegaard R.H."/>
            <person name="Daims H."/>
        </authorList>
    </citation>
    <scope>NUCLEOTIDE SEQUENCE [LARGE SCALE GENOMIC DNA]</scope>
    <source>
        <strain evidence="2 3">DK</strain>
    </source>
</reference>
<evidence type="ECO:0000313" key="3">
    <source>
        <dbReference type="Proteomes" id="UP001302494"/>
    </source>
</evidence>
<dbReference type="KEGG" id="nneo:PQG83_10085"/>
<dbReference type="Proteomes" id="UP001302494">
    <property type="component" value="Chromosome"/>
</dbReference>